<dbReference type="InterPro" id="IPR045094">
    <property type="entry name" value="NMNAT_euk"/>
</dbReference>
<dbReference type="Pfam" id="PF01467">
    <property type="entry name" value="CTP_transf_like"/>
    <property type="match status" value="1"/>
</dbReference>
<dbReference type="InterPro" id="IPR005248">
    <property type="entry name" value="NadD/NMNAT"/>
</dbReference>
<dbReference type="PANTHER" id="PTHR12039:SF21">
    <property type="entry name" value="NICOTINAMIDE_NICOTINIC ACID MONONUCLEOTIDE ADENYLYLTRANSFERASE 1"/>
    <property type="match status" value="1"/>
</dbReference>
<evidence type="ECO:0000256" key="20">
    <source>
        <dbReference type="RuleBase" id="RU362021"/>
    </source>
</evidence>
<evidence type="ECO:0000256" key="16">
    <source>
        <dbReference type="ARBA" id="ARBA00023242"/>
    </source>
</evidence>
<comment type="pathway">
    <text evidence="5">Cofactor biosynthesis; NAD(+) biosynthesis; deamido-NAD(+) from nicotinate D-ribonucleotide: step 1/1.</text>
</comment>
<evidence type="ECO:0000256" key="14">
    <source>
        <dbReference type="ARBA" id="ARBA00022842"/>
    </source>
</evidence>
<dbReference type="NCBIfam" id="TIGR00482">
    <property type="entry name" value="nicotinate (nicotinamide) nucleotide adenylyltransferase"/>
    <property type="match status" value="1"/>
</dbReference>
<dbReference type="SUPFAM" id="SSF52374">
    <property type="entry name" value="Nucleotidylyl transferase"/>
    <property type="match status" value="1"/>
</dbReference>
<keyword evidence="7" id="KW-0597">Phosphoprotein</keyword>
<accession>A0AAV7R1P5</accession>
<comment type="catalytic activity">
    <reaction evidence="17">
        <text>nicotinate beta-D-ribonucleotide + ATP + H(+) = deamido-NAD(+) + diphosphate</text>
        <dbReference type="Rhea" id="RHEA:22860"/>
        <dbReference type="ChEBI" id="CHEBI:15378"/>
        <dbReference type="ChEBI" id="CHEBI:30616"/>
        <dbReference type="ChEBI" id="CHEBI:33019"/>
        <dbReference type="ChEBI" id="CHEBI:57502"/>
        <dbReference type="ChEBI" id="CHEBI:58437"/>
        <dbReference type="EC" id="2.7.7.18"/>
    </reaction>
    <physiologicalReaction direction="left-to-right" evidence="17">
        <dbReference type="Rhea" id="RHEA:22861"/>
    </physiologicalReaction>
    <physiologicalReaction direction="right-to-left" evidence="17">
        <dbReference type="Rhea" id="RHEA:22862"/>
    </physiologicalReaction>
</comment>
<evidence type="ECO:0000256" key="2">
    <source>
        <dbReference type="ARBA" id="ARBA00001947"/>
    </source>
</evidence>
<keyword evidence="10 20" id="KW-0548">Nucleotidyltransferase</keyword>
<comment type="cofactor">
    <cofactor evidence="1">
        <name>Mg(2+)</name>
        <dbReference type="ChEBI" id="CHEBI:18420"/>
    </cofactor>
</comment>
<evidence type="ECO:0000256" key="13">
    <source>
        <dbReference type="ARBA" id="ARBA00022840"/>
    </source>
</evidence>
<comment type="pathway">
    <text evidence="4 20">Cofactor biosynthesis; NAD(+) biosynthesis; NAD(+) from nicotinamide D-ribonucleotide: step 1/1.</text>
</comment>
<keyword evidence="24" id="KW-1185">Reference proteome</keyword>
<comment type="caution">
    <text evidence="23">The sequence shown here is derived from an EMBL/GenBank/DDBJ whole genome shotgun (WGS) entry which is preliminary data.</text>
</comment>
<evidence type="ECO:0000256" key="12">
    <source>
        <dbReference type="ARBA" id="ARBA00022833"/>
    </source>
</evidence>
<reference evidence="23" key="1">
    <citation type="journal article" date="2022" name="bioRxiv">
        <title>Sequencing and chromosome-scale assembly of the giantPleurodeles waltlgenome.</title>
        <authorList>
            <person name="Brown T."/>
            <person name="Elewa A."/>
            <person name="Iarovenko S."/>
            <person name="Subramanian E."/>
            <person name="Araus A.J."/>
            <person name="Petzold A."/>
            <person name="Susuki M."/>
            <person name="Suzuki K.-i.T."/>
            <person name="Hayashi T."/>
            <person name="Toyoda A."/>
            <person name="Oliveira C."/>
            <person name="Osipova E."/>
            <person name="Leigh N.D."/>
            <person name="Simon A."/>
            <person name="Yun M.H."/>
        </authorList>
    </citation>
    <scope>NUCLEOTIDE SEQUENCE</scope>
    <source>
        <strain evidence="23">20211129_DDA</strain>
        <tissue evidence="23">Liver</tissue>
    </source>
</reference>
<protein>
    <recommendedName>
        <fullName evidence="20">Nicotinamide-nucleotide adenylyltransferase</fullName>
        <ecNumber evidence="20">2.7.7.1</ecNumber>
        <ecNumber evidence="20">2.7.7.18</ecNumber>
    </recommendedName>
</protein>
<evidence type="ECO:0000256" key="9">
    <source>
        <dbReference type="ARBA" id="ARBA00022679"/>
    </source>
</evidence>
<evidence type="ECO:0000256" key="4">
    <source>
        <dbReference type="ARBA" id="ARBA00004658"/>
    </source>
</evidence>
<gene>
    <name evidence="23" type="ORF">NDU88_011450</name>
</gene>
<evidence type="ECO:0000256" key="18">
    <source>
        <dbReference type="ARBA" id="ARBA00048969"/>
    </source>
</evidence>
<evidence type="ECO:0000256" key="5">
    <source>
        <dbReference type="ARBA" id="ARBA00005019"/>
    </source>
</evidence>
<dbReference type="EC" id="2.7.7.1" evidence="20"/>
<dbReference type="PANTHER" id="PTHR12039">
    <property type="entry name" value="NICOTINAMIDE MONONUCLEOTIDE ADENYLYLTRANSFERASE"/>
    <property type="match status" value="1"/>
</dbReference>
<evidence type="ECO:0000256" key="10">
    <source>
        <dbReference type="ARBA" id="ARBA00022695"/>
    </source>
</evidence>
<evidence type="ECO:0000256" key="21">
    <source>
        <dbReference type="SAM" id="MobiDB-lite"/>
    </source>
</evidence>
<evidence type="ECO:0000256" key="19">
    <source>
        <dbReference type="ARBA" id="ARBA00064648"/>
    </source>
</evidence>
<dbReference type="EMBL" id="JANPWB010000010">
    <property type="protein sequence ID" value="KAJ1145159.1"/>
    <property type="molecule type" value="Genomic_DNA"/>
</dbReference>
<dbReference type="GO" id="GO:0005634">
    <property type="term" value="C:nucleus"/>
    <property type="evidence" value="ECO:0007669"/>
    <property type="project" value="UniProtKB-SubCell"/>
</dbReference>
<keyword evidence="8 20" id="KW-0662">Pyridine nucleotide biosynthesis</keyword>
<evidence type="ECO:0000256" key="7">
    <source>
        <dbReference type="ARBA" id="ARBA00022553"/>
    </source>
</evidence>
<keyword evidence="9 20" id="KW-0808">Transferase</keyword>
<dbReference type="Gene3D" id="3.40.50.620">
    <property type="entry name" value="HUPs"/>
    <property type="match status" value="1"/>
</dbReference>
<dbReference type="EC" id="2.7.7.18" evidence="20"/>
<dbReference type="GO" id="GO:0004515">
    <property type="term" value="F:nicotinate-nucleotide adenylyltransferase activity"/>
    <property type="evidence" value="ECO:0007669"/>
    <property type="project" value="UniProtKB-EC"/>
</dbReference>
<feature type="compositionally biased region" description="Basic and acidic residues" evidence="21">
    <location>
        <begin position="214"/>
        <end position="225"/>
    </location>
</feature>
<evidence type="ECO:0000256" key="8">
    <source>
        <dbReference type="ARBA" id="ARBA00022642"/>
    </source>
</evidence>
<comment type="subunit">
    <text evidence="19">Homohexamer. Interacts with ADPRT/PARP1.</text>
</comment>
<comment type="subcellular location">
    <subcellularLocation>
        <location evidence="3">Nucleus</location>
    </subcellularLocation>
</comment>
<evidence type="ECO:0000256" key="3">
    <source>
        <dbReference type="ARBA" id="ARBA00004123"/>
    </source>
</evidence>
<keyword evidence="16" id="KW-0539">Nucleus</keyword>
<keyword evidence="13 20" id="KW-0067">ATP-binding</keyword>
<evidence type="ECO:0000256" key="17">
    <source>
        <dbReference type="ARBA" id="ARBA00048514"/>
    </source>
</evidence>
<keyword evidence="14" id="KW-0460">Magnesium</keyword>
<evidence type="ECO:0000313" key="24">
    <source>
        <dbReference type="Proteomes" id="UP001066276"/>
    </source>
</evidence>
<evidence type="ECO:0000313" key="23">
    <source>
        <dbReference type="EMBL" id="KAJ1145159.1"/>
    </source>
</evidence>
<feature type="region of interest" description="Disordered" evidence="21">
    <location>
        <begin position="196"/>
        <end position="225"/>
    </location>
</feature>
<keyword evidence="15 20" id="KW-0520">NAD</keyword>
<dbReference type="CDD" id="cd09286">
    <property type="entry name" value="NMNAT_Eukarya"/>
    <property type="match status" value="1"/>
</dbReference>
<evidence type="ECO:0000256" key="15">
    <source>
        <dbReference type="ARBA" id="ARBA00023027"/>
    </source>
</evidence>
<dbReference type="InterPro" id="IPR014729">
    <property type="entry name" value="Rossmann-like_a/b/a_fold"/>
</dbReference>
<comment type="cofactor">
    <cofactor evidence="2">
        <name>Zn(2+)</name>
        <dbReference type="ChEBI" id="CHEBI:29105"/>
    </cofactor>
</comment>
<dbReference type="Proteomes" id="UP001066276">
    <property type="component" value="Chromosome 6"/>
</dbReference>
<name>A0AAV7R1P5_PLEWA</name>
<dbReference type="AlphaFoldDB" id="A0AAV7R1P5"/>
<dbReference type="InterPro" id="IPR004821">
    <property type="entry name" value="Cyt_trans-like"/>
</dbReference>
<sequence length="363" mass="40996">MLGPGACADPSQRESSCDAHGCRAHPVTTPSPVVSLLEIDGVVCASCFGETILLCPPALHRLPCFWALRSSSESRPQHLPLRPAEMEKSDDRTEVVLLACGSFNPITNMHLRLFELARDHLHATGRYRVVKGIISPVGDTYKKKGLIEACHRLAMIRLATADSDWVQVDPWESSQNEWLETVRVLRHHQQKLAVEQNLKSPPDSGIPVKKGQKRKLENHEDEPDRICSDRKGTPKLKLLCGGDLLESFRIPNLWKLEDITEIVSDYGLVCISRMGADADKFIYESDILWMYRDNISLVTEWITNDISATKIRRALRRGQSVRYLLPDSVLEYIRKHQLYNPESEDRNTGVILAPIQKYSTGPQ</sequence>
<dbReference type="GO" id="GO:0009435">
    <property type="term" value="P:NAD+ biosynthetic process"/>
    <property type="evidence" value="ECO:0007669"/>
    <property type="project" value="InterPro"/>
</dbReference>
<comment type="catalytic activity">
    <reaction evidence="18">
        <text>beta-nicotinamide D-ribonucleotide + ATP + H(+) = diphosphate + NAD(+)</text>
        <dbReference type="Rhea" id="RHEA:21360"/>
        <dbReference type="ChEBI" id="CHEBI:14649"/>
        <dbReference type="ChEBI" id="CHEBI:15378"/>
        <dbReference type="ChEBI" id="CHEBI:30616"/>
        <dbReference type="ChEBI" id="CHEBI:33019"/>
        <dbReference type="ChEBI" id="CHEBI:57540"/>
        <dbReference type="EC" id="2.7.7.1"/>
    </reaction>
    <physiologicalReaction direction="left-to-right" evidence="18">
        <dbReference type="Rhea" id="RHEA:21361"/>
    </physiologicalReaction>
    <physiologicalReaction direction="right-to-left" evidence="18">
        <dbReference type="Rhea" id="RHEA:21362"/>
    </physiologicalReaction>
</comment>
<keyword evidence="11 20" id="KW-0547">Nucleotide-binding</keyword>
<evidence type="ECO:0000259" key="22">
    <source>
        <dbReference type="Pfam" id="PF01467"/>
    </source>
</evidence>
<evidence type="ECO:0000256" key="6">
    <source>
        <dbReference type="ARBA" id="ARBA00007064"/>
    </source>
</evidence>
<evidence type="ECO:0000256" key="11">
    <source>
        <dbReference type="ARBA" id="ARBA00022741"/>
    </source>
</evidence>
<feature type="domain" description="Cytidyltransferase-like" evidence="22">
    <location>
        <begin position="98"/>
        <end position="313"/>
    </location>
</feature>
<proteinExistence type="inferred from homology"/>
<comment type="similarity">
    <text evidence="6 20">Belongs to the eukaryotic NMN adenylyltransferase family.</text>
</comment>
<dbReference type="GO" id="GO:0000309">
    <property type="term" value="F:nicotinamide-nucleotide adenylyltransferase activity"/>
    <property type="evidence" value="ECO:0007669"/>
    <property type="project" value="UniProtKB-EC"/>
</dbReference>
<organism evidence="23 24">
    <name type="scientific">Pleurodeles waltl</name>
    <name type="common">Iberian ribbed newt</name>
    <dbReference type="NCBI Taxonomy" id="8319"/>
    <lineage>
        <taxon>Eukaryota</taxon>
        <taxon>Metazoa</taxon>
        <taxon>Chordata</taxon>
        <taxon>Craniata</taxon>
        <taxon>Vertebrata</taxon>
        <taxon>Euteleostomi</taxon>
        <taxon>Amphibia</taxon>
        <taxon>Batrachia</taxon>
        <taxon>Caudata</taxon>
        <taxon>Salamandroidea</taxon>
        <taxon>Salamandridae</taxon>
        <taxon>Pleurodelinae</taxon>
        <taxon>Pleurodeles</taxon>
    </lineage>
</organism>
<dbReference type="GO" id="GO:0005524">
    <property type="term" value="F:ATP binding"/>
    <property type="evidence" value="ECO:0007669"/>
    <property type="project" value="UniProtKB-KW"/>
</dbReference>
<dbReference type="InterPro" id="IPR051182">
    <property type="entry name" value="Euk_NMN_adenylyltrnsfrase"/>
</dbReference>
<evidence type="ECO:0000256" key="1">
    <source>
        <dbReference type="ARBA" id="ARBA00001946"/>
    </source>
</evidence>
<dbReference type="FunFam" id="3.40.50.620:FF:000101">
    <property type="entry name" value="Nicotinamide-nucleotide adenylyltransferase"/>
    <property type="match status" value="1"/>
</dbReference>
<keyword evidence="12" id="KW-0862">Zinc</keyword>